<dbReference type="NCBIfam" id="NF037959">
    <property type="entry name" value="MFS_SpdSyn"/>
    <property type="match status" value="1"/>
</dbReference>
<keyword evidence="1" id="KW-0620">Polyamine biosynthesis</keyword>
<dbReference type="GO" id="GO:0006596">
    <property type="term" value="P:polyamine biosynthetic process"/>
    <property type="evidence" value="ECO:0007669"/>
    <property type="project" value="UniProtKB-KW"/>
</dbReference>
<dbReference type="KEGG" id="spii:G7077_03465"/>
<dbReference type="InterPro" id="IPR029063">
    <property type="entry name" value="SAM-dependent_MTases_sf"/>
</dbReference>
<sequence>MSRARQWTVGARFTATVFVGSFLLFLVQPMIARLALPRLGGAPAVWNSAMLVYQALLLAGYAYAHLLGRLAPRKQAAVHLGVFALAAFSLPIGLLDLDVPQGAGLFLWVPWLLLVSVGPLFFVISAQTPLLQRWFALTSGKDPYPLYAASNLGSFAGLFAYPLLVEPMVAVADQRWYWSAAYLGLAALAAWCALALPRTAPVDQREVRSTRPARNIVLSWIMVAAIPSGLVLSTTLYITTDIVAIPLLWALPLGLYLLSFTVAFGAPEIIVRPIMWAAPVVLLLNAVLLFSAPSSGSAVLFAGLSALGLFLVSVSLHRRLYETRPPADQLTAFYLALAVGGVLGGLFCALIAPLLFDWTYEHALLIVAAALLLTARSPFKPVYDLWDGGRLANVVTLIGIPTVLLLSVASIPLGRLAVAPAILVVAIAAIGNRPLFAAAVASLVLTTGGWNNLRASVEPGRLTRSFFGVYTLEENARDRAISHGTTVHGIQNRGSPERERMPTTYYAPRSGVGLVLSSPLIADTARVGLVGLGAGTLSCYARPAQQWTIYEIDPVVVQIASDPRRFSFLSRCLPKRRMVIGDARLTLARETAPKVDMLIIDAFSSDSIPVHLLTREAFQIYRQRLKDDGLLLVHISNRYLHLDSVLGAEAEAAGWSARIRIFKPKRADRSLNYFGSDWVVLSPSQIRISALEQAEPGLTWLPLPPPVSAPWSDDHASLLPVLKF</sequence>
<feature type="transmembrane region" description="Helical" evidence="2">
    <location>
        <begin position="244"/>
        <end position="266"/>
    </location>
</feature>
<evidence type="ECO:0000313" key="3">
    <source>
        <dbReference type="EMBL" id="QIK79909.1"/>
    </source>
</evidence>
<feature type="transmembrane region" description="Helical" evidence="2">
    <location>
        <begin position="44"/>
        <end position="64"/>
    </location>
</feature>
<evidence type="ECO:0008006" key="5">
    <source>
        <dbReference type="Google" id="ProtNLM"/>
    </source>
</evidence>
<feature type="transmembrane region" description="Helical" evidence="2">
    <location>
        <begin position="298"/>
        <end position="320"/>
    </location>
</feature>
<evidence type="ECO:0000256" key="2">
    <source>
        <dbReference type="SAM" id="Phobius"/>
    </source>
</evidence>
<dbReference type="PANTHER" id="PTHR43317:SF1">
    <property type="entry name" value="THERMOSPERMINE SYNTHASE ACAULIS5"/>
    <property type="match status" value="1"/>
</dbReference>
<feature type="transmembrane region" description="Helical" evidence="2">
    <location>
        <begin position="12"/>
        <end position="32"/>
    </location>
</feature>
<feature type="transmembrane region" description="Helical" evidence="2">
    <location>
        <begin position="144"/>
        <end position="164"/>
    </location>
</feature>
<feature type="transmembrane region" description="Helical" evidence="2">
    <location>
        <begin position="217"/>
        <end position="238"/>
    </location>
</feature>
<keyword evidence="2" id="KW-0472">Membrane</keyword>
<dbReference type="SUPFAM" id="SSF53335">
    <property type="entry name" value="S-adenosyl-L-methionine-dependent methyltransferases"/>
    <property type="match status" value="1"/>
</dbReference>
<accession>A0A6G7YT47</accession>
<name>A0A6G7YT47_9SPHN</name>
<keyword evidence="2" id="KW-0812">Transmembrane</keyword>
<dbReference type="PANTHER" id="PTHR43317">
    <property type="entry name" value="THERMOSPERMINE SYNTHASE ACAULIS5"/>
    <property type="match status" value="1"/>
</dbReference>
<feature type="transmembrane region" description="Helical" evidence="2">
    <location>
        <begin position="106"/>
        <end position="124"/>
    </location>
</feature>
<feature type="transmembrane region" description="Helical" evidence="2">
    <location>
        <begin position="417"/>
        <end position="445"/>
    </location>
</feature>
<evidence type="ECO:0000256" key="1">
    <source>
        <dbReference type="ARBA" id="ARBA00023115"/>
    </source>
</evidence>
<feature type="transmembrane region" description="Helical" evidence="2">
    <location>
        <begin position="391"/>
        <end position="411"/>
    </location>
</feature>
<keyword evidence="2" id="KW-1133">Transmembrane helix</keyword>
<dbReference type="AlphaFoldDB" id="A0A6G7YT47"/>
<evidence type="ECO:0000313" key="4">
    <source>
        <dbReference type="Proteomes" id="UP000503222"/>
    </source>
</evidence>
<feature type="transmembrane region" description="Helical" evidence="2">
    <location>
        <begin position="273"/>
        <end position="292"/>
    </location>
</feature>
<protein>
    <recommendedName>
        <fullName evidence="5">Spermidine synthase</fullName>
    </recommendedName>
</protein>
<gene>
    <name evidence="3" type="ORF">G7077_03465</name>
</gene>
<feature type="transmembrane region" description="Helical" evidence="2">
    <location>
        <begin position="332"/>
        <end position="356"/>
    </location>
</feature>
<organism evidence="3 4">
    <name type="scientific">Sphingomonas piscis</name>
    <dbReference type="NCBI Taxonomy" id="2714943"/>
    <lineage>
        <taxon>Bacteria</taxon>
        <taxon>Pseudomonadati</taxon>
        <taxon>Pseudomonadota</taxon>
        <taxon>Alphaproteobacteria</taxon>
        <taxon>Sphingomonadales</taxon>
        <taxon>Sphingomonadaceae</taxon>
        <taxon>Sphingomonas</taxon>
    </lineage>
</organism>
<feature type="transmembrane region" description="Helical" evidence="2">
    <location>
        <begin position="76"/>
        <end position="94"/>
    </location>
</feature>
<proteinExistence type="predicted"/>
<feature type="transmembrane region" description="Helical" evidence="2">
    <location>
        <begin position="176"/>
        <end position="196"/>
    </location>
</feature>
<dbReference type="Gene3D" id="3.40.50.150">
    <property type="entry name" value="Vaccinia Virus protein VP39"/>
    <property type="match status" value="1"/>
</dbReference>
<keyword evidence="4" id="KW-1185">Reference proteome</keyword>
<dbReference type="Proteomes" id="UP000503222">
    <property type="component" value="Chromosome"/>
</dbReference>
<dbReference type="EMBL" id="CP049869">
    <property type="protein sequence ID" value="QIK79909.1"/>
    <property type="molecule type" value="Genomic_DNA"/>
</dbReference>
<feature type="transmembrane region" description="Helical" evidence="2">
    <location>
        <begin position="362"/>
        <end position="379"/>
    </location>
</feature>
<reference evidence="3 4" key="1">
    <citation type="submission" date="2020-03" db="EMBL/GenBank/DDBJ databases">
        <title>Sphingomonas sp. nov., isolated from fish.</title>
        <authorList>
            <person name="Hyun D.-W."/>
            <person name="Bae J.-W."/>
        </authorList>
    </citation>
    <scope>NUCLEOTIDE SEQUENCE [LARGE SCALE GENOMIC DNA]</scope>
    <source>
        <strain evidence="3 4">HDW15B</strain>
    </source>
</reference>